<evidence type="ECO:0000256" key="1">
    <source>
        <dbReference type="ARBA" id="ARBA00022553"/>
    </source>
</evidence>
<dbReference type="SMART" id="SM00448">
    <property type="entry name" value="REC"/>
    <property type="match status" value="1"/>
</dbReference>
<dbReference type="Gene3D" id="3.40.50.2300">
    <property type="match status" value="1"/>
</dbReference>
<dbReference type="InterPro" id="IPR050595">
    <property type="entry name" value="Bact_response_regulator"/>
</dbReference>
<dbReference type="PANTHER" id="PTHR44591">
    <property type="entry name" value="STRESS RESPONSE REGULATOR PROTEIN 1"/>
    <property type="match status" value="1"/>
</dbReference>
<keyword evidence="5" id="KW-1185">Reference proteome</keyword>
<evidence type="ECO:0000259" key="3">
    <source>
        <dbReference type="PROSITE" id="PS50110"/>
    </source>
</evidence>
<dbReference type="InterPro" id="IPR011006">
    <property type="entry name" value="CheY-like_superfamily"/>
</dbReference>
<dbReference type="AlphaFoldDB" id="A0A4R2I513"/>
<reference evidence="4 5" key="1">
    <citation type="journal article" date="2015" name="Stand. Genomic Sci.">
        <title>Genomic Encyclopedia of Bacterial and Archaeal Type Strains, Phase III: the genomes of soil and plant-associated and newly described type strains.</title>
        <authorList>
            <person name="Whitman W.B."/>
            <person name="Woyke T."/>
            <person name="Klenk H.P."/>
            <person name="Zhou Y."/>
            <person name="Lilburn T.G."/>
            <person name="Beck B.J."/>
            <person name="De Vos P."/>
            <person name="Vandamme P."/>
            <person name="Eisen J.A."/>
            <person name="Garrity G."/>
            <person name="Hugenholtz P."/>
            <person name="Kyrpides N.C."/>
        </authorList>
    </citation>
    <scope>NUCLEOTIDE SEQUENCE [LARGE SCALE GENOMIC DNA]</scope>
    <source>
        <strain evidence="4 5">VKM Ac-2541</strain>
    </source>
</reference>
<name>A0A4R2I513_9ACTN</name>
<proteinExistence type="predicted"/>
<feature type="domain" description="Response regulatory" evidence="3">
    <location>
        <begin position="4"/>
        <end position="121"/>
    </location>
</feature>
<feature type="modified residue" description="4-aspartylphosphate" evidence="2">
    <location>
        <position position="54"/>
    </location>
</feature>
<dbReference type="Pfam" id="PF00072">
    <property type="entry name" value="Response_reg"/>
    <property type="match status" value="1"/>
</dbReference>
<dbReference type="EMBL" id="SLWR01000019">
    <property type="protein sequence ID" value="TCO39037.1"/>
    <property type="molecule type" value="Genomic_DNA"/>
</dbReference>
<dbReference type="Proteomes" id="UP000295573">
    <property type="component" value="Unassembled WGS sequence"/>
</dbReference>
<organism evidence="4 5">
    <name type="scientific">Kribbella antiqua</name>
    <dbReference type="NCBI Taxonomy" id="2512217"/>
    <lineage>
        <taxon>Bacteria</taxon>
        <taxon>Bacillati</taxon>
        <taxon>Actinomycetota</taxon>
        <taxon>Actinomycetes</taxon>
        <taxon>Propionibacteriales</taxon>
        <taxon>Kribbellaceae</taxon>
        <taxon>Kribbella</taxon>
    </lineage>
</organism>
<dbReference type="InterPro" id="IPR058245">
    <property type="entry name" value="NreC/VraR/RcsB-like_REC"/>
</dbReference>
<dbReference type="OrthoDB" id="7352332at2"/>
<sequence>MALRCFIVDDSPHFLAAAQTLLERDGFAVVGVAGSSEEALRRVEDAEPDVVLVDVDLGGESGFDLVRRFERETSLDQSRVILISTYTEEDLGDLVQSAPAAAFLSKSSLSAGAIRGILDRNP</sequence>
<comment type="caution">
    <text evidence="4">The sequence shown here is derived from an EMBL/GenBank/DDBJ whole genome shotgun (WGS) entry which is preliminary data.</text>
</comment>
<accession>A0A4R2I513</accession>
<evidence type="ECO:0000256" key="2">
    <source>
        <dbReference type="PROSITE-ProRule" id="PRU00169"/>
    </source>
</evidence>
<evidence type="ECO:0000313" key="5">
    <source>
        <dbReference type="Proteomes" id="UP000295573"/>
    </source>
</evidence>
<dbReference type="SUPFAM" id="SSF52172">
    <property type="entry name" value="CheY-like"/>
    <property type="match status" value="1"/>
</dbReference>
<dbReference type="CDD" id="cd17535">
    <property type="entry name" value="REC_NarL-like"/>
    <property type="match status" value="1"/>
</dbReference>
<dbReference type="PROSITE" id="PS50110">
    <property type="entry name" value="RESPONSE_REGULATORY"/>
    <property type="match status" value="1"/>
</dbReference>
<dbReference type="GO" id="GO:0000160">
    <property type="term" value="P:phosphorelay signal transduction system"/>
    <property type="evidence" value="ECO:0007669"/>
    <property type="project" value="InterPro"/>
</dbReference>
<dbReference type="RefSeq" id="WP_132157299.1">
    <property type="nucleotide sequence ID" value="NZ_SLWR01000019.1"/>
</dbReference>
<evidence type="ECO:0000313" key="4">
    <source>
        <dbReference type="EMBL" id="TCO39037.1"/>
    </source>
</evidence>
<keyword evidence="1 2" id="KW-0597">Phosphoprotein</keyword>
<protein>
    <submittedName>
        <fullName evidence="4">Response regulator receiver domain-containing protein</fullName>
    </submittedName>
</protein>
<dbReference type="InterPro" id="IPR001789">
    <property type="entry name" value="Sig_transdc_resp-reg_receiver"/>
</dbReference>
<dbReference type="PANTHER" id="PTHR44591:SF3">
    <property type="entry name" value="RESPONSE REGULATORY DOMAIN-CONTAINING PROTEIN"/>
    <property type="match status" value="1"/>
</dbReference>
<gene>
    <name evidence="4" type="ORF">EV646_11979</name>
</gene>